<dbReference type="SUPFAM" id="SSF48179">
    <property type="entry name" value="6-phosphogluconate dehydrogenase C-terminal domain-like"/>
    <property type="match status" value="1"/>
</dbReference>
<dbReference type="InterPro" id="IPR037108">
    <property type="entry name" value="TM1727-like_C_sf"/>
</dbReference>
<dbReference type="Gene3D" id="1.10.1040.20">
    <property type="entry name" value="ProC-like, C-terminal domain"/>
    <property type="match status" value="1"/>
</dbReference>
<organism evidence="3 4">
    <name type="scientific">Prevotella herbatica</name>
    <dbReference type="NCBI Taxonomy" id="2801997"/>
    <lineage>
        <taxon>Bacteria</taxon>
        <taxon>Pseudomonadati</taxon>
        <taxon>Bacteroidota</taxon>
        <taxon>Bacteroidia</taxon>
        <taxon>Bacteroidales</taxon>
        <taxon>Prevotellaceae</taxon>
        <taxon>Prevotella</taxon>
    </lineage>
</organism>
<evidence type="ECO:0000313" key="3">
    <source>
        <dbReference type="EMBL" id="BCS86291.1"/>
    </source>
</evidence>
<reference evidence="3 4" key="1">
    <citation type="journal article" date="2022" name="Int. J. Syst. Evol. Microbiol.">
        <title>Prevotella herbatica sp. nov., a plant polysaccharide-decomposing anaerobic bacterium isolated from a methanogenic reactor.</title>
        <authorList>
            <person name="Uek A."/>
            <person name="Tonouchi A."/>
            <person name="Kaku N."/>
            <person name="Ueki K."/>
        </authorList>
    </citation>
    <scope>NUCLEOTIDE SEQUENCE [LARGE SCALE GENOMIC DNA]</scope>
    <source>
        <strain evidence="3 4">WR041</strain>
    </source>
</reference>
<feature type="domain" description="DUF2520" evidence="2">
    <location>
        <begin position="126"/>
        <end position="251"/>
    </location>
</feature>
<dbReference type="Pfam" id="PF10728">
    <property type="entry name" value="DUF2520"/>
    <property type="match status" value="1"/>
</dbReference>
<dbReference type="InterPro" id="IPR018931">
    <property type="entry name" value="DUF2520"/>
</dbReference>
<accession>A0ABN6EN63</accession>
<dbReference type="PANTHER" id="PTHR40459">
    <property type="entry name" value="CONSERVED HYPOTHETICAL ALANINE AND LEUCINE RICH PROTEIN"/>
    <property type="match status" value="1"/>
</dbReference>
<protein>
    <submittedName>
        <fullName evidence="3">Rossmann-like and DUF2520 domain-containing protein</fullName>
    </submittedName>
</protein>
<dbReference type="Gene3D" id="3.40.50.720">
    <property type="entry name" value="NAD(P)-binding Rossmann-like Domain"/>
    <property type="match status" value="1"/>
</dbReference>
<dbReference type="SUPFAM" id="SSF51735">
    <property type="entry name" value="NAD(P)-binding Rossmann-fold domains"/>
    <property type="match status" value="1"/>
</dbReference>
<dbReference type="InterPro" id="IPR028939">
    <property type="entry name" value="P5C_Rdtase_cat_N"/>
</dbReference>
<dbReference type="PANTHER" id="PTHR40459:SF1">
    <property type="entry name" value="CONSERVED HYPOTHETICAL ALANINE AND LEUCINE RICH PROTEIN"/>
    <property type="match status" value="1"/>
</dbReference>
<keyword evidence="4" id="KW-1185">Reference proteome</keyword>
<dbReference type="InterPro" id="IPR036291">
    <property type="entry name" value="NAD(P)-bd_dom_sf"/>
</dbReference>
<gene>
    <name evidence="3" type="ORF">prwr041_21840</name>
</gene>
<sequence length="262" mass="29198">MKISLIGSGNLATNIGVALFNSGNKVVQVYSNTLSHATSLADKIGANAVDDIYNVSDEADLYIVALKDDVLENIIPSLCKNKSDKFFFHTAGSMPMDIFKGYAEHYGVLYPMQTFSKQRIVDFKVIPCFIEASDELAKSILENICSDISDRINELSTERRKYLHLAAVFACNFANHCYEISSEILNENGIPFDVMLPLIDETAKKVHDVKPKDAQTGPAVRYDENVISRQMQLLDGNPFNQEIYELMSKAIHCTAINKNSDL</sequence>
<proteinExistence type="predicted"/>
<dbReference type="InterPro" id="IPR008927">
    <property type="entry name" value="6-PGluconate_DH-like_C_sf"/>
</dbReference>
<feature type="domain" description="Pyrroline-5-carboxylate reductase catalytic N-terminal" evidence="1">
    <location>
        <begin position="2"/>
        <end position="83"/>
    </location>
</feature>
<name>A0ABN6EN63_9BACT</name>
<dbReference type="RefSeq" id="WP_207153857.1">
    <property type="nucleotide sequence ID" value="NZ_AP024484.1"/>
</dbReference>
<evidence type="ECO:0000313" key="4">
    <source>
        <dbReference type="Proteomes" id="UP001319045"/>
    </source>
</evidence>
<dbReference type="Proteomes" id="UP001319045">
    <property type="component" value="Chromosome"/>
</dbReference>
<dbReference type="Pfam" id="PF03807">
    <property type="entry name" value="F420_oxidored"/>
    <property type="match status" value="1"/>
</dbReference>
<evidence type="ECO:0000259" key="2">
    <source>
        <dbReference type="Pfam" id="PF10728"/>
    </source>
</evidence>
<dbReference type="EMBL" id="AP024484">
    <property type="protein sequence ID" value="BCS86291.1"/>
    <property type="molecule type" value="Genomic_DNA"/>
</dbReference>
<evidence type="ECO:0000259" key="1">
    <source>
        <dbReference type="Pfam" id="PF03807"/>
    </source>
</evidence>